<dbReference type="Proteomes" id="UP000010793">
    <property type="component" value="Chromosome"/>
</dbReference>
<dbReference type="KEGG" id="bpip:BPP43_11975"/>
<evidence type="ECO:0000313" key="9">
    <source>
        <dbReference type="Proteomes" id="UP000010793"/>
    </source>
</evidence>
<gene>
    <name evidence="8" type="ORF">BPP43_11975</name>
</gene>
<dbReference type="CDD" id="cd00751">
    <property type="entry name" value="thiolase"/>
    <property type="match status" value="1"/>
</dbReference>
<dbReference type="Pfam" id="PF00108">
    <property type="entry name" value="Thiolase_N"/>
    <property type="match status" value="1"/>
</dbReference>
<evidence type="ECO:0000256" key="4">
    <source>
        <dbReference type="PIRSR" id="PIRSR000429-1"/>
    </source>
</evidence>
<feature type="domain" description="Thiolase C-terminal" evidence="7">
    <location>
        <begin position="270"/>
        <end position="390"/>
    </location>
</feature>
<protein>
    <submittedName>
        <fullName evidence="8">Acetyl-CoA acetyltransferase</fullName>
    </submittedName>
</protein>
<sequence>MNKKIVLISGVRTAIGEFMGGLSSINQIDLGGIVIKEAVNRAKIAKEKVDEVIVGNVGQIADSGFIARAAMFKAGLEKETTAYSVNRQCGSGLQAIVDGALEIMTGNSNVVVACGTENMSRLPYYITNVRGGYRMGHQQLEDGLIDILTWPLGPFHNGTTAENVADKYSITREDQDKFALSSQEKMIKAQDEGKFKEEIIPVEVKTKKETMIIDTDEHPKRGLTLEKLSKLKAAFRENGSVTAGNSSGINDGAAAVVLTTEDMAKELGAKPLMEFVGYAVAGNEAELMGFGPALSTKKLLKKLNMNIKDIDLVELNEAFASQSVAVIRDLGLDESIVNVNGGAISHGHPVGATGCILTVKMMHEMKRRKSELGLVTMCIGGGQGISAIFRNLQ</sequence>
<feature type="active site" description="Proton acceptor" evidence="4">
    <location>
        <position position="348"/>
    </location>
</feature>
<comment type="similarity">
    <text evidence="1 5">Belongs to the thiolase-like superfamily. Thiolase family.</text>
</comment>
<keyword evidence="9" id="KW-1185">Reference proteome</keyword>
<dbReference type="InterPro" id="IPR020617">
    <property type="entry name" value="Thiolase_C"/>
</dbReference>
<keyword evidence="3 5" id="KW-0012">Acyltransferase</keyword>
<dbReference type="RefSeq" id="WP_015274998.1">
    <property type="nucleotide sequence ID" value="NC_019908.1"/>
</dbReference>
<evidence type="ECO:0000259" key="7">
    <source>
        <dbReference type="Pfam" id="PF02803"/>
    </source>
</evidence>
<dbReference type="FunFam" id="3.40.47.10:FF:000010">
    <property type="entry name" value="Acetyl-CoA acetyltransferase (Thiolase)"/>
    <property type="match status" value="1"/>
</dbReference>
<proteinExistence type="inferred from homology"/>
<evidence type="ECO:0000256" key="3">
    <source>
        <dbReference type="ARBA" id="ARBA00023315"/>
    </source>
</evidence>
<dbReference type="InterPro" id="IPR002155">
    <property type="entry name" value="Thiolase"/>
</dbReference>
<dbReference type="Gene3D" id="3.40.47.10">
    <property type="match status" value="2"/>
</dbReference>
<reference evidence="8 9" key="1">
    <citation type="journal article" date="2013" name="Genome Announc.">
        <title>Complete Genome Sequence of the Porcine Strain Brachyspira pilosicoli P43/6/78(T.).</title>
        <authorList>
            <person name="Lin C."/>
            <person name="den Bakker H.C."/>
            <person name="Suzuki H."/>
            <person name="Lefebure T."/>
            <person name="Ponnala L."/>
            <person name="Sun Q."/>
            <person name="Stanhope M.J."/>
            <person name="Wiedmann M."/>
            <person name="Duhamel G.E."/>
        </authorList>
    </citation>
    <scope>NUCLEOTIDE SEQUENCE [LARGE SCALE GENOMIC DNA]</scope>
    <source>
        <strain evidence="8 9">P43/6/78</strain>
    </source>
</reference>
<dbReference type="SUPFAM" id="SSF53901">
    <property type="entry name" value="Thiolase-like"/>
    <property type="match status" value="2"/>
</dbReference>
<dbReference type="PROSITE" id="PS00098">
    <property type="entry name" value="THIOLASE_1"/>
    <property type="match status" value="1"/>
</dbReference>
<dbReference type="InterPro" id="IPR020613">
    <property type="entry name" value="Thiolase_CS"/>
</dbReference>
<dbReference type="AlphaFoldDB" id="A0A3B6W5B7"/>
<evidence type="ECO:0000313" key="8">
    <source>
        <dbReference type="EMBL" id="AGA67537.1"/>
    </source>
</evidence>
<name>A0A3B6W5B7_BRAPL</name>
<feature type="active site" description="Proton acceptor" evidence="4">
    <location>
        <position position="378"/>
    </location>
</feature>
<accession>A0A3B6W5B7</accession>
<evidence type="ECO:0000256" key="1">
    <source>
        <dbReference type="ARBA" id="ARBA00010982"/>
    </source>
</evidence>
<dbReference type="PIRSF" id="PIRSF000429">
    <property type="entry name" value="Ac-CoA_Ac_transf"/>
    <property type="match status" value="1"/>
</dbReference>
<dbReference type="NCBIfam" id="TIGR01930">
    <property type="entry name" value="AcCoA-C-Actrans"/>
    <property type="match status" value="1"/>
</dbReference>
<dbReference type="Pfam" id="PF02803">
    <property type="entry name" value="Thiolase_C"/>
    <property type="match status" value="1"/>
</dbReference>
<dbReference type="PANTHER" id="PTHR18919">
    <property type="entry name" value="ACETYL-COA C-ACYLTRANSFERASE"/>
    <property type="match status" value="1"/>
</dbReference>
<organism evidence="8 9">
    <name type="scientific">Brachyspira pilosicoli P43/6/78</name>
    <dbReference type="NCBI Taxonomy" id="1042417"/>
    <lineage>
        <taxon>Bacteria</taxon>
        <taxon>Pseudomonadati</taxon>
        <taxon>Spirochaetota</taxon>
        <taxon>Spirochaetia</taxon>
        <taxon>Brachyspirales</taxon>
        <taxon>Brachyspiraceae</taxon>
        <taxon>Brachyspira</taxon>
    </lineage>
</organism>
<dbReference type="PANTHER" id="PTHR18919:SF107">
    <property type="entry name" value="ACETYL-COA ACETYLTRANSFERASE, CYTOSOLIC"/>
    <property type="match status" value="1"/>
</dbReference>
<dbReference type="GO" id="GO:0003988">
    <property type="term" value="F:acetyl-CoA C-acyltransferase activity"/>
    <property type="evidence" value="ECO:0007669"/>
    <property type="project" value="UniProtKB-ARBA"/>
</dbReference>
<dbReference type="PROSITE" id="PS00099">
    <property type="entry name" value="THIOLASE_3"/>
    <property type="match status" value="1"/>
</dbReference>
<evidence type="ECO:0000256" key="2">
    <source>
        <dbReference type="ARBA" id="ARBA00022679"/>
    </source>
</evidence>
<dbReference type="InterPro" id="IPR020610">
    <property type="entry name" value="Thiolase_AS"/>
</dbReference>
<dbReference type="InterPro" id="IPR020616">
    <property type="entry name" value="Thiolase_N"/>
</dbReference>
<feature type="active site" description="Acyl-thioester intermediate" evidence="4">
    <location>
        <position position="89"/>
    </location>
</feature>
<dbReference type="InterPro" id="IPR020615">
    <property type="entry name" value="Thiolase_acyl_enz_int_AS"/>
</dbReference>
<dbReference type="InterPro" id="IPR016039">
    <property type="entry name" value="Thiolase-like"/>
</dbReference>
<feature type="domain" description="Thiolase N-terminal" evidence="6">
    <location>
        <begin position="5"/>
        <end position="262"/>
    </location>
</feature>
<keyword evidence="2 5" id="KW-0808">Transferase</keyword>
<dbReference type="PROSITE" id="PS00737">
    <property type="entry name" value="THIOLASE_2"/>
    <property type="match status" value="1"/>
</dbReference>
<dbReference type="EMBL" id="CP002873">
    <property type="protein sequence ID" value="AGA67537.1"/>
    <property type="molecule type" value="Genomic_DNA"/>
</dbReference>
<evidence type="ECO:0000259" key="6">
    <source>
        <dbReference type="Pfam" id="PF00108"/>
    </source>
</evidence>
<evidence type="ECO:0000256" key="5">
    <source>
        <dbReference type="RuleBase" id="RU003557"/>
    </source>
</evidence>